<accession>A0A1T4YPF7</accession>
<name>A0A1T4YPF7_9ACTN</name>
<dbReference type="EMBL" id="LT796768">
    <property type="protein sequence ID" value="SKB03458.1"/>
    <property type="molecule type" value="Genomic_DNA"/>
</dbReference>
<proteinExistence type="predicted"/>
<evidence type="ECO:0000313" key="1">
    <source>
        <dbReference type="EMBL" id="SKB03458.1"/>
    </source>
</evidence>
<dbReference type="InterPro" id="IPR021243">
    <property type="entry name" value="DUF2804"/>
</dbReference>
<dbReference type="OrthoDB" id="9762066at2"/>
<sequence>MPEIVEPVDLAVGRRLNPEAVGWTRRPLHRTDLPWTGRTKRWEYWGVVTRRFVLGLTIADLDYANLTQVYAYDRLRRHEVSLDTTKLGPLRPGLSDALPPITASSGPLTFADHGRGTRLRVDHERVRVALEAEGGDDALGVVVPWSPRRFQYTLKDPVRPVSGTIEVDGEREAVVAGWGVLDRGRGIWPYRMTWNWGAGSGEVSGRRIGLQLGGKWTDGTEQTENGLFVDGRLHHWIDDLQWEYDLEDPESPWTVTGPDVEAVLTPFHRRVASTQLGVIASRTHQAFGRWSGWARGGKGVEYRLDGLVGWAEEARNRW</sequence>
<evidence type="ECO:0000313" key="2">
    <source>
        <dbReference type="Proteomes" id="UP000191040"/>
    </source>
</evidence>
<keyword evidence="2" id="KW-1185">Reference proteome</keyword>
<dbReference type="PANTHER" id="PTHR35868:SF3">
    <property type="entry name" value="DUF2804 DOMAIN-CONTAINING PROTEIN"/>
    <property type="match status" value="1"/>
</dbReference>
<gene>
    <name evidence="1" type="ORF">SAMN06295964_0257</name>
</gene>
<protein>
    <recommendedName>
        <fullName evidence="3">DUF2804 domain-containing protein</fullName>
    </recommendedName>
</protein>
<dbReference type="Pfam" id="PF10974">
    <property type="entry name" value="DUF2804"/>
    <property type="match status" value="1"/>
</dbReference>
<dbReference type="AlphaFoldDB" id="A0A1T4YPF7"/>
<evidence type="ECO:0008006" key="3">
    <source>
        <dbReference type="Google" id="ProtNLM"/>
    </source>
</evidence>
<dbReference type="RefSeq" id="WP_078698467.1">
    <property type="nucleotide sequence ID" value="NZ_LT796768.1"/>
</dbReference>
<reference evidence="2" key="1">
    <citation type="submission" date="2017-02" db="EMBL/GenBank/DDBJ databases">
        <authorList>
            <person name="Varghese N."/>
            <person name="Submissions S."/>
        </authorList>
    </citation>
    <scope>NUCLEOTIDE SEQUENCE [LARGE SCALE GENOMIC DNA]</scope>
    <source>
        <strain evidence="2">9H-4</strain>
    </source>
</reference>
<dbReference type="STRING" id="1736691.SAMN06295964_0257"/>
<organism evidence="1 2">
    <name type="scientific">Aeromicrobium choanae</name>
    <dbReference type="NCBI Taxonomy" id="1736691"/>
    <lineage>
        <taxon>Bacteria</taxon>
        <taxon>Bacillati</taxon>
        <taxon>Actinomycetota</taxon>
        <taxon>Actinomycetes</taxon>
        <taxon>Propionibacteriales</taxon>
        <taxon>Nocardioidaceae</taxon>
        <taxon>Aeromicrobium</taxon>
    </lineage>
</organism>
<dbReference type="Proteomes" id="UP000191040">
    <property type="component" value="Chromosome I"/>
</dbReference>
<dbReference type="PANTHER" id="PTHR35868">
    <property type="entry name" value="DUF2804 DOMAIN-CONTAINING PROTEIN-RELATED"/>
    <property type="match status" value="1"/>
</dbReference>